<sequence length="136" mass="14365">MFIICLAMVISLAWLCSSFTMNIMSNLESIVGMKSIFSSPLVSSHRPNTEFAAANTEQREFSVVVSPALAMEIVCCSIASCMATLSSSLILSNSSIQTTPPSANTIAPPSKAKLLECGSLITEAVSPEADDPFPDV</sequence>
<dbReference type="EMBL" id="GFTR01002307">
    <property type="protein sequence ID" value="JAW14119.1"/>
    <property type="molecule type" value="Transcribed_RNA"/>
</dbReference>
<proteinExistence type="predicted"/>
<protein>
    <submittedName>
        <fullName evidence="2">Putative conserved secreted protein</fullName>
    </submittedName>
</protein>
<keyword evidence="1" id="KW-0732">Signal</keyword>
<evidence type="ECO:0000256" key="1">
    <source>
        <dbReference type="SAM" id="SignalP"/>
    </source>
</evidence>
<dbReference type="AlphaFoldDB" id="A0A224Y107"/>
<organism evidence="2">
    <name type="scientific">Panstrongylus lignarius</name>
    <dbReference type="NCBI Taxonomy" id="156445"/>
    <lineage>
        <taxon>Eukaryota</taxon>
        <taxon>Metazoa</taxon>
        <taxon>Ecdysozoa</taxon>
        <taxon>Arthropoda</taxon>
        <taxon>Hexapoda</taxon>
        <taxon>Insecta</taxon>
        <taxon>Pterygota</taxon>
        <taxon>Neoptera</taxon>
        <taxon>Paraneoptera</taxon>
        <taxon>Hemiptera</taxon>
        <taxon>Heteroptera</taxon>
        <taxon>Panheteroptera</taxon>
        <taxon>Cimicomorpha</taxon>
        <taxon>Reduviidae</taxon>
        <taxon>Triatominae</taxon>
        <taxon>Panstrongylus</taxon>
    </lineage>
</organism>
<accession>A0A224Y107</accession>
<feature type="chain" id="PRO_5012736648" evidence="1">
    <location>
        <begin position="19"/>
        <end position="136"/>
    </location>
</feature>
<reference evidence="2" key="1">
    <citation type="journal article" date="2018" name="PLoS Negl. Trop. Dis.">
        <title>An insight into the salivary gland and fat body transcriptome of Panstrongylus lignarius (Hemiptera: Heteroptera), the main vector of Chagas disease in Peru.</title>
        <authorList>
            <person name="Nevoa J.C."/>
            <person name="Mendes M.T."/>
            <person name="da Silva M.V."/>
            <person name="Soares S.C."/>
            <person name="Oliveira C.J.F."/>
            <person name="Ribeiro J.M.C."/>
        </authorList>
    </citation>
    <scope>NUCLEOTIDE SEQUENCE</scope>
</reference>
<evidence type="ECO:0000313" key="2">
    <source>
        <dbReference type="EMBL" id="JAW14119.1"/>
    </source>
</evidence>
<name>A0A224Y107_9HEMI</name>
<feature type="signal peptide" evidence="1">
    <location>
        <begin position="1"/>
        <end position="18"/>
    </location>
</feature>